<dbReference type="SMART" id="SM00855">
    <property type="entry name" value="PGAM"/>
    <property type="match status" value="1"/>
</dbReference>
<evidence type="ECO:0000256" key="1">
    <source>
        <dbReference type="PIRSR" id="PIRSR613078-1"/>
    </source>
</evidence>
<accession>A0A0B2ABS9</accession>
<dbReference type="STRING" id="1348253.LK09_03465"/>
<dbReference type="EMBL" id="JTDK01000004">
    <property type="protein sequence ID" value="KHK99203.1"/>
    <property type="molecule type" value="Genomic_DNA"/>
</dbReference>
<evidence type="ECO:0008006" key="6">
    <source>
        <dbReference type="Google" id="ProtNLM"/>
    </source>
</evidence>
<dbReference type="InterPro" id="IPR029033">
    <property type="entry name" value="His_PPase_superfam"/>
</dbReference>
<comment type="caution">
    <text evidence="4">The sequence shown here is derived from an EMBL/GenBank/DDBJ whole genome shotgun (WGS) entry which is preliminary data.</text>
</comment>
<reference evidence="4 5" key="1">
    <citation type="submission" date="2014-11" db="EMBL/GenBank/DDBJ databases">
        <title>Genome sequence of Microbacterium mangrovi MUSC 115(T).</title>
        <authorList>
            <person name="Lee L.-H."/>
        </authorList>
    </citation>
    <scope>NUCLEOTIDE SEQUENCE [LARGE SCALE GENOMIC DNA]</scope>
    <source>
        <strain evidence="4 5">MUSC 115</strain>
    </source>
</reference>
<feature type="binding site" evidence="2">
    <location>
        <position position="102"/>
    </location>
    <ligand>
        <name>substrate</name>
    </ligand>
</feature>
<evidence type="ECO:0000256" key="2">
    <source>
        <dbReference type="PIRSR" id="PIRSR613078-2"/>
    </source>
</evidence>
<proteinExistence type="predicted"/>
<dbReference type="Proteomes" id="UP000031030">
    <property type="component" value="Unassembled WGS sequence"/>
</dbReference>
<keyword evidence="5" id="KW-1185">Reference proteome</keyword>
<dbReference type="Pfam" id="PF00300">
    <property type="entry name" value="His_Phos_1"/>
    <property type="match status" value="1"/>
</dbReference>
<evidence type="ECO:0000256" key="3">
    <source>
        <dbReference type="SAM" id="SignalP"/>
    </source>
</evidence>
<dbReference type="InterPro" id="IPR050275">
    <property type="entry name" value="PGM_Phosphatase"/>
</dbReference>
<evidence type="ECO:0000313" key="4">
    <source>
        <dbReference type="EMBL" id="KHK99203.1"/>
    </source>
</evidence>
<feature type="active site" description="Proton donor/acceptor" evidence="1">
    <location>
        <position position="128"/>
    </location>
</feature>
<feature type="binding site" evidence="2">
    <location>
        <begin position="128"/>
        <end position="131"/>
    </location>
    <ligand>
        <name>substrate</name>
    </ligand>
</feature>
<keyword evidence="3" id="KW-0732">Signal</keyword>
<dbReference type="PROSITE" id="PS00175">
    <property type="entry name" value="PG_MUTASE"/>
    <property type="match status" value="1"/>
</dbReference>
<feature type="chain" id="PRO_5002069774" description="Phosphoglycerate mutase" evidence="3">
    <location>
        <begin position="33"/>
        <end position="256"/>
    </location>
</feature>
<dbReference type="InterPro" id="IPR006311">
    <property type="entry name" value="TAT_signal"/>
</dbReference>
<dbReference type="AlphaFoldDB" id="A0A0B2ABS9"/>
<name>A0A0B2ABS9_9MICO</name>
<dbReference type="RefSeq" id="WP_039396043.1">
    <property type="nucleotide sequence ID" value="NZ_JTDK01000004.1"/>
</dbReference>
<dbReference type="OrthoDB" id="4131070at2"/>
<dbReference type="PANTHER" id="PTHR48100">
    <property type="entry name" value="BROAD-SPECIFICITY PHOSPHATASE YOR283W-RELATED"/>
    <property type="match status" value="1"/>
</dbReference>
<gene>
    <name evidence="4" type="ORF">LK09_03465</name>
</gene>
<dbReference type="CDD" id="cd07067">
    <property type="entry name" value="HP_PGM_like"/>
    <property type="match status" value="1"/>
</dbReference>
<feature type="binding site" evidence="2">
    <location>
        <begin position="50"/>
        <end position="57"/>
    </location>
    <ligand>
        <name>substrate</name>
    </ligand>
</feature>
<dbReference type="Gene3D" id="3.40.50.1240">
    <property type="entry name" value="Phosphoglycerate mutase-like"/>
    <property type="match status" value="1"/>
</dbReference>
<dbReference type="PROSITE" id="PS51318">
    <property type="entry name" value="TAT"/>
    <property type="match status" value="1"/>
</dbReference>
<dbReference type="SUPFAM" id="SSF53254">
    <property type="entry name" value="Phosphoglycerate mutase-like"/>
    <property type="match status" value="1"/>
</dbReference>
<dbReference type="GO" id="GO:0016791">
    <property type="term" value="F:phosphatase activity"/>
    <property type="evidence" value="ECO:0007669"/>
    <property type="project" value="TreeGrafter"/>
</dbReference>
<dbReference type="PANTHER" id="PTHR48100:SF9">
    <property type="entry name" value="PHOSPHOGLYCERATE MUTASE 2 PARALOG"/>
    <property type="match status" value="1"/>
</dbReference>
<dbReference type="InterPro" id="IPR013078">
    <property type="entry name" value="His_Pase_superF_clade-1"/>
</dbReference>
<dbReference type="InterPro" id="IPR001345">
    <property type="entry name" value="PG/BPGM_mutase_AS"/>
</dbReference>
<organism evidence="4 5">
    <name type="scientific">Microbacterium mangrovi</name>
    <dbReference type="NCBI Taxonomy" id="1348253"/>
    <lineage>
        <taxon>Bacteria</taxon>
        <taxon>Bacillati</taxon>
        <taxon>Actinomycetota</taxon>
        <taxon>Actinomycetes</taxon>
        <taxon>Micrococcales</taxon>
        <taxon>Microbacteriaceae</taxon>
        <taxon>Microbacterium</taxon>
    </lineage>
</organism>
<dbReference type="GO" id="GO:0005737">
    <property type="term" value="C:cytoplasm"/>
    <property type="evidence" value="ECO:0007669"/>
    <property type="project" value="TreeGrafter"/>
</dbReference>
<feature type="signal peptide" evidence="3">
    <location>
        <begin position="1"/>
        <end position="32"/>
    </location>
</feature>
<protein>
    <recommendedName>
        <fullName evidence="6">Phosphoglycerate mutase</fullName>
    </recommendedName>
</protein>
<sequence>MTEMSRRTALLSLGGAALAGSIAVGTAASANAAPLASAQPNRTVTVYLMRHGQTWLNRTGRIQGWSDSPLTDAGVALAATIGRNLAAEIGGFDAAYSADMVRHFATASGVLAAAGSTLTPTRVAGLREVAYGGWEGEKQSKAYPVLLGAAKSMALTDIIDAFGATNPDTALPTETWAQVAQRMNDALSAAASARTLPQRYGGAVLAVSSGMSISCFLESLGAAIPAEGLANGAVNKLTFTQGAWTVRSVNDTSYAH</sequence>
<evidence type="ECO:0000313" key="5">
    <source>
        <dbReference type="Proteomes" id="UP000031030"/>
    </source>
</evidence>
<feature type="active site" description="Tele-phosphohistidine intermediate" evidence="1">
    <location>
        <position position="51"/>
    </location>
</feature>